<evidence type="ECO:0000256" key="2">
    <source>
        <dbReference type="ARBA" id="ARBA00022448"/>
    </source>
</evidence>
<evidence type="ECO:0000256" key="6">
    <source>
        <dbReference type="ARBA" id="ARBA00022989"/>
    </source>
</evidence>
<evidence type="ECO:0000256" key="1">
    <source>
        <dbReference type="ARBA" id="ARBA00004429"/>
    </source>
</evidence>
<feature type="transmembrane region" description="Helical" evidence="9">
    <location>
        <begin position="61"/>
        <end position="82"/>
    </location>
</feature>
<evidence type="ECO:0000256" key="4">
    <source>
        <dbReference type="ARBA" id="ARBA00022519"/>
    </source>
</evidence>
<evidence type="ECO:0000256" key="9">
    <source>
        <dbReference type="RuleBase" id="RU369079"/>
    </source>
</evidence>
<comment type="subunit">
    <text evidence="9">The complex comprises the extracytoplasmic solute receptor protein and the two transmembrane proteins.</text>
</comment>
<accession>A0A4R5V982</accession>
<evidence type="ECO:0000313" key="11">
    <source>
        <dbReference type="EMBL" id="TDK48126.1"/>
    </source>
</evidence>
<evidence type="ECO:0000256" key="5">
    <source>
        <dbReference type="ARBA" id="ARBA00022692"/>
    </source>
</evidence>
<dbReference type="InterPro" id="IPR007387">
    <property type="entry name" value="TRAP_DctQ"/>
</dbReference>
<comment type="caution">
    <text evidence="11">The sequence shown here is derived from an EMBL/GenBank/DDBJ whole genome shotgun (WGS) entry which is preliminary data.</text>
</comment>
<dbReference type="InterPro" id="IPR055348">
    <property type="entry name" value="DctQ"/>
</dbReference>
<feature type="transmembrane region" description="Helical" evidence="9">
    <location>
        <begin position="103"/>
        <end position="121"/>
    </location>
</feature>
<comment type="function">
    <text evidence="9">Part of the tripartite ATP-independent periplasmic (TRAP) transport system.</text>
</comment>
<dbReference type="PANTHER" id="PTHR35011:SF10">
    <property type="entry name" value="TRAP TRANSPORTER SMALL PERMEASE PROTEIN"/>
    <property type="match status" value="1"/>
</dbReference>
<keyword evidence="12" id="KW-1185">Reference proteome</keyword>
<evidence type="ECO:0000256" key="7">
    <source>
        <dbReference type="ARBA" id="ARBA00023136"/>
    </source>
</evidence>
<dbReference type="Proteomes" id="UP000295301">
    <property type="component" value="Unassembled WGS sequence"/>
</dbReference>
<dbReference type="EMBL" id="SMUV01000064">
    <property type="protein sequence ID" value="TDK48126.1"/>
    <property type="molecule type" value="Genomic_DNA"/>
</dbReference>
<keyword evidence="2 9" id="KW-0813">Transport</keyword>
<keyword evidence="3" id="KW-1003">Cell membrane</keyword>
<organism evidence="11 12">
    <name type="scientific">Antarcticimicrobium luteum</name>
    <dbReference type="NCBI Taxonomy" id="2547397"/>
    <lineage>
        <taxon>Bacteria</taxon>
        <taxon>Pseudomonadati</taxon>
        <taxon>Pseudomonadota</taxon>
        <taxon>Alphaproteobacteria</taxon>
        <taxon>Rhodobacterales</taxon>
        <taxon>Paracoccaceae</taxon>
        <taxon>Antarcticimicrobium</taxon>
    </lineage>
</organism>
<keyword evidence="4 9" id="KW-0997">Cell inner membrane</keyword>
<keyword evidence="6 9" id="KW-1133">Transmembrane helix</keyword>
<name>A0A4R5V982_9RHOB</name>
<dbReference type="GO" id="GO:0005886">
    <property type="term" value="C:plasma membrane"/>
    <property type="evidence" value="ECO:0007669"/>
    <property type="project" value="UniProtKB-SubCell"/>
</dbReference>
<protein>
    <recommendedName>
        <fullName evidence="9">TRAP transporter small permease protein</fullName>
    </recommendedName>
</protein>
<dbReference type="GO" id="GO:0015740">
    <property type="term" value="P:C4-dicarboxylate transport"/>
    <property type="evidence" value="ECO:0007669"/>
    <property type="project" value="TreeGrafter"/>
</dbReference>
<keyword evidence="5 9" id="KW-0812">Transmembrane</keyword>
<sequence>MDGHPQPDRGNGMGRILGIFDLIFIRIAQASLMVMMLSISADALGRYVFNSPLQGSFEFNSLYLMVIVTFLGMPASYARGGMVRLDVLTGVLSRIPWQLSERFNTLTGAAVFGFVAWHSGLEAIDKFASRDTTFGVIQFPVYWSYVWVPLGCGLMALRLAYEIVFPVVRAVRHEEVTE</sequence>
<evidence type="ECO:0000313" key="12">
    <source>
        <dbReference type="Proteomes" id="UP000295301"/>
    </source>
</evidence>
<comment type="subcellular location">
    <subcellularLocation>
        <location evidence="1 9">Cell inner membrane</location>
        <topology evidence="1 9">Multi-pass membrane protein</topology>
    </subcellularLocation>
</comment>
<gene>
    <name evidence="11" type="ORF">E1832_10740</name>
</gene>
<feature type="transmembrane region" description="Helical" evidence="9">
    <location>
        <begin position="141"/>
        <end position="161"/>
    </location>
</feature>
<evidence type="ECO:0000256" key="8">
    <source>
        <dbReference type="ARBA" id="ARBA00038436"/>
    </source>
</evidence>
<proteinExistence type="inferred from homology"/>
<feature type="domain" description="Tripartite ATP-independent periplasmic transporters DctQ component" evidence="10">
    <location>
        <begin position="35"/>
        <end position="164"/>
    </location>
</feature>
<comment type="similarity">
    <text evidence="8 9">Belongs to the TRAP transporter small permease family.</text>
</comment>
<dbReference type="PANTHER" id="PTHR35011">
    <property type="entry name" value="2,3-DIKETO-L-GULONATE TRAP TRANSPORTER SMALL PERMEASE PROTEIN YIAM"/>
    <property type="match status" value="1"/>
</dbReference>
<reference evidence="11 12" key="1">
    <citation type="submission" date="2019-03" db="EMBL/GenBank/DDBJ databases">
        <title>Ruegeria lutea sp. nov., a novel strain, isolated from marine sediment, the Masan Bay, South Korea.</title>
        <authorList>
            <person name="Kim J."/>
            <person name="Kim D.-Y."/>
            <person name="Lee S.-S."/>
        </authorList>
    </citation>
    <scope>NUCLEOTIDE SEQUENCE [LARGE SCALE GENOMIC DNA]</scope>
    <source>
        <strain evidence="11 12">318-1</strain>
    </source>
</reference>
<dbReference type="OrthoDB" id="5465095at2"/>
<dbReference type="Pfam" id="PF04290">
    <property type="entry name" value="DctQ"/>
    <property type="match status" value="1"/>
</dbReference>
<evidence type="ECO:0000259" key="10">
    <source>
        <dbReference type="Pfam" id="PF04290"/>
    </source>
</evidence>
<evidence type="ECO:0000256" key="3">
    <source>
        <dbReference type="ARBA" id="ARBA00022475"/>
    </source>
</evidence>
<feature type="transmembrane region" description="Helical" evidence="9">
    <location>
        <begin position="16"/>
        <end position="41"/>
    </location>
</feature>
<keyword evidence="7 9" id="KW-0472">Membrane</keyword>
<dbReference type="GO" id="GO:0022857">
    <property type="term" value="F:transmembrane transporter activity"/>
    <property type="evidence" value="ECO:0007669"/>
    <property type="project" value="UniProtKB-UniRule"/>
</dbReference>
<dbReference type="AlphaFoldDB" id="A0A4R5V982"/>